<dbReference type="Proteomes" id="UP000262954">
    <property type="component" value="Unassembled WGS sequence"/>
</dbReference>
<evidence type="ECO:0000256" key="3">
    <source>
        <dbReference type="ARBA" id="ARBA00022679"/>
    </source>
</evidence>
<sequence>MSFIYHFIYRIILTADYLKKGFFFFLTIIMFGFVNNLYAQQDTIFFHSKPSDTITSGSAVIQFLSDADIPVTTDNKIHLLKSGKEKFDDLFSAIKKAKHHIHLEYFNFRNDSIANELFTLLAHKAQEGVEIRALFDAFGNWSNSRPLKKKHLKNLRKKGIEIYHFDPLRFPYINHVFHRDHRKIAVIDGTIAYVGGMNIADYYIKGLPEIGEWRDMHVRIEGKATHYLQEIFLSIWNKTTKQNICGTAYFPIYSDTTFHKGKSIAIVDRTPKKSPKQIRQTYAKSIDVAKSNIQIVNPYFLPTRSIRKALKSALKRGINVEIMISAKADIAFTPEGSIRVAHNLMKKGAHIYLYNGGFHHSKIMMIDSTFCTVGTANLDSRSLRYDYEVNAFIFDKEITEELSEIFEKDKQNCTMLTPEEWRKRSVWKRFVGLLAQMCTPFL</sequence>
<reference evidence="11 12" key="1">
    <citation type="journal article" date="2018" name="Nat. Biotechnol.">
        <title>A standardized bacterial taxonomy based on genome phylogeny substantially revises the tree of life.</title>
        <authorList>
            <person name="Parks D.H."/>
            <person name="Chuvochina M."/>
            <person name="Waite D.W."/>
            <person name="Rinke C."/>
            <person name="Skarshewski A."/>
            <person name="Chaumeil P.A."/>
            <person name="Hugenholtz P."/>
        </authorList>
    </citation>
    <scope>NUCLEOTIDE SEQUENCE [LARGE SCALE GENOMIC DNA]</scope>
    <source>
        <strain evidence="11">UBA11482</strain>
    </source>
</reference>
<evidence type="ECO:0000256" key="7">
    <source>
        <dbReference type="ARBA" id="ARBA00023136"/>
    </source>
</evidence>
<evidence type="ECO:0000259" key="10">
    <source>
        <dbReference type="PROSITE" id="PS50035"/>
    </source>
</evidence>
<dbReference type="PANTHER" id="PTHR21248">
    <property type="entry name" value="CARDIOLIPIN SYNTHASE"/>
    <property type="match status" value="1"/>
</dbReference>
<protein>
    <recommendedName>
        <fullName evidence="8">Cardiolipin synthase</fullName>
        <ecNumber evidence="8">2.7.8.-</ecNumber>
    </recommendedName>
</protein>
<dbReference type="AlphaFoldDB" id="A0A354M534"/>
<evidence type="ECO:0000256" key="6">
    <source>
        <dbReference type="ARBA" id="ARBA00022989"/>
    </source>
</evidence>
<dbReference type="PROSITE" id="PS50035">
    <property type="entry name" value="PLD"/>
    <property type="match status" value="2"/>
</dbReference>
<dbReference type="Gene3D" id="3.30.870.10">
    <property type="entry name" value="Endonuclease Chain A"/>
    <property type="match status" value="2"/>
</dbReference>
<dbReference type="GO" id="GO:0005886">
    <property type="term" value="C:plasma membrane"/>
    <property type="evidence" value="ECO:0007669"/>
    <property type="project" value="UniProtKB-SubCell"/>
</dbReference>
<evidence type="ECO:0000256" key="2">
    <source>
        <dbReference type="ARBA" id="ARBA00022475"/>
    </source>
</evidence>
<dbReference type="EMBL" id="DNWC01000150">
    <property type="protein sequence ID" value="HBJ09623.1"/>
    <property type="molecule type" value="Genomic_DNA"/>
</dbReference>
<keyword evidence="7 9" id="KW-0472">Membrane</keyword>
<dbReference type="InterPro" id="IPR001736">
    <property type="entry name" value="PLipase_D/transphosphatidylase"/>
</dbReference>
<name>A0A354M534_9BACT</name>
<gene>
    <name evidence="11" type="primary">cls</name>
    <name evidence="11" type="ORF">DDY73_11535</name>
</gene>
<dbReference type="SUPFAM" id="SSF56024">
    <property type="entry name" value="Phospholipase D/nuclease"/>
    <property type="match status" value="2"/>
</dbReference>
<dbReference type="CDD" id="cd09110">
    <property type="entry name" value="PLDc_CLS_1"/>
    <property type="match status" value="1"/>
</dbReference>
<comment type="subcellular location">
    <subcellularLocation>
        <location evidence="1">Cell membrane</location>
    </subcellularLocation>
</comment>
<proteinExistence type="predicted"/>
<dbReference type="GO" id="GO:0008808">
    <property type="term" value="F:cardiolipin synthase activity"/>
    <property type="evidence" value="ECO:0007669"/>
    <property type="project" value="UniProtKB-UniRule"/>
</dbReference>
<keyword evidence="5" id="KW-0677">Repeat</keyword>
<evidence type="ECO:0000313" key="12">
    <source>
        <dbReference type="Proteomes" id="UP000262954"/>
    </source>
</evidence>
<dbReference type="GO" id="GO:0032049">
    <property type="term" value="P:cardiolipin biosynthetic process"/>
    <property type="evidence" value="ECO:0007669"/>
    <property type="project" value="UniProtKB-UniRule"/>
</dbReference>
<evidence type="ECO:0000256" key="1">
    <source>
        <dbReference type="ARBA" id="ARBA00004236"/>
    </source>
</evidence>
<keyword evidence="2" id="KW-1003">Cell membrane</keyword>
<keyword evidence="6 9" id="KW-1133">Transmembrane helix</keyword>
<dbReference type="NCBIfam" id="TIGR04265">
    <property type="entry name" value="bac_cardiolipin"/>
    <property type="match status" value="1"/>
</dbReference>
<keyword evidence="4 9" id="KW-0812">Transmembrane</keyword>
<feature type="domain" description="PLD phosphodiesterase" evidence="10">
    <location>
        <begin position="355"/>
        <end position="382"/>
    </location>
</feature>
<feature type="domain" description="PLD phosphodiesterase" evidence="10">
    <location>
        <begin position="176"/>
        <end position="203"/>
    </location>
</feature>
<evidence type="ECO:0000256" key="8">
    <source>
        <dbReference type="NCBIfam" id="TIGR04265"/>
    </source>
</evidence>
<organism evidence="11 12">
    <name type="scientific">Coprobacter fastidiosus</name>
    <dbReference type="NCBI Taxonomy" id="1099853"/>
    <lineage>
        <taxon>Bacteria</taxon>
        <taxon>Pseudomonadati</taxon>
        <taxon>Bacteroidota</taxon>
        <taxon>Bacteroidia</taxon>
        <taxon>Bacteroidales</taxon>
        <taxon>Barnesiellaceae</taxon>
        <taxon>Coprobacter</taxon>
    </lineage>
</organism>
<dbReference type="CDD" id="cd09112">
    <property type="entry name" value="PLDc_CLS_2"/>
    <property type="match status" value="1"/>
</dbReference>
<dbReference type="Pfam" id="PF13091">
    <property type="entry name" value="PLDc_2"/>
    <property type="match status" value="2"/>
</dbReference>
<dbReference type="SMART" id="SM00155">
    <property type="entry name" value="PLDc"/>
    <property type="match status" value="2"/>
</dbReference>
<evidence type="ECO:0000256" key="9">
    <source>
        <dbReference type="SAM" id="Phobius"/>
    </source>
</evidence>
<evidence type="ECO:0000313" key="11">
    <source>
        <dbReference type="EMBL" id="HBJ09623.1"/>
    </source>
</evidence>
<dbReference type="EC" id="2.7.8.-" evidence="8"/>
<dbReference type="InterPro" id="IPR022924">
    <property type="entry name" value="Cardiolipin_synthase"/>
</dbReference>
<keyword evidence="3" id="KW-0808">Transferase</keyword>
<dbReference type="InterPro" id="IPR025202">
    <property type="entry name" value="PLD-like_dom"/>
</dbReference>
<dbReference type="PANTHER" id="PTHR21248:SF22">
    <property type="entry name" value="PHOSPHOLIPASE D"/>
    <property type="match status" value="1"/>
</dbReference>
<feature type="transmembrane region" description="Helical" evidence="9">
    <location>
        <begin position="21"/>
        <end position="39"/>
    </location>
</feature>
<accession>A0A354M534</accession>
<evidence type="ECO:0000256" key="5">
    <source>
        <dbReference type="ARBA" id="ARBA00022737"/>
    </source>
</evidence>
<comment type="caution">
    <text evidence="11">The sequence shown here is derived from an EMBL/GenBank/DDBJ whole genome shotgun (WGS) entry which is preliminary data.</text>
</comment>
<evidence type="ECO:0000256" key="4">
    <source>
        <dbReference type="ARBA" id="ARBA00022692"/>
    </source>
</evidence>